<name>A7S1U2_NEMVE</name>
<organism evidence="3 4">
    <name type="scientific">Nematostella vectensis</name>
    <name type="common">Starlet sea anemone</name>
    <dbReference type="NCBI Taxonomy" id="45351"/>
    <lineage>
        <taxon>Eukaryota</taxon>
        <taxon>Metazoa</taxon>
        <taxon>Cnidaria</taxon>
        <taxon>Anthozoa</taxon>
        <taxon>Hexacorallia</taxon>
        <taxon>Actiniaria</taxon>
        <taxon>Edwardsiidae</taxon>
        <taxon>Nematostella</taxon>
    </lineage>
</organism>
<evidence type="ECO:0000313" key="3">
    <source>
        <dbReference type="EMBL" id="EDO42259.1"/>
    </source>
</evidence>
<dbReference type="AlphaFoldDB" id="A7S1U2"/>
<evidence type="ECO:0000256" key="1">
    <source>
        <dbReference type="SAM" id="MobiDB-lite"/>
    </source>
</evidence>
<dbReference type="Proteomes" id="UP000001593">
    <property type="component" value="Unassembled WGS sequence"/>
</dbReference>
<evidence type="ECO:0000256" key="2">
    <source>
        <dbReference type="SAM" id="SignalP"/>
    </source>
</evidence>
<feature type="chain" id="PRO_5002711696" evidence="2">
    <location>
        <begin position="19"/>
        <end position="599"/>
    </location>
</feature>
<protein>
    <submittedName>
        <fullName evidence="3">Uncharacterized protein</fullName>
    </submittedName>
</protein>
<keyword evidence="4" id="KW-1185">Reference proteome</keyword>
<reference evidence="3 4" key="1">
    <citation type="journal article" date="2007" name="Science">
        <title>Sea anemone genome reveals ancestral eumetazoan gene repertoire and genomic organization.</title>
        <authorList>
            <person name="Putnam N.H."/>
            <person name="Srivastava M."/>
            <person name="Hellsten U."/>
            <person name="Dirks B."/>
            <person name="Chapman J."/>
            <person name="Salamov A."/>
            <person name="Terry A."/>
            <person name="Shapiro H."/>
            <person name="Lindquist E."/>
            <person name="Kapitonov V.V."/>
            <person name="Jurka J."/>
            <person name="Genikhovich G."/>
            <person name="Grigoriev I.V."/>
            <person name="Lucas S.M."/>
            <person name="Steele R.E."/>
            <person name="Finnerty J.R."/>
            <person name="Technau U."/>
            <person name="Martindale M.Q."/>
            <person name="Rokhsar D.S."/>
        </authorList>
    </citation>
    <scope>NUCLEOTIDE SEQUENCE [LARGE SCALE GENOMIC DNA]</scope>
    <source>
        <strain evidence="4">CH2 X CH6</strain>
    </source>
</reference>
<feature type="compositionally biased region" description="Polar residues" evidence="1">
    <location>
        <begin position="215"/>
        <end position="238"/>
    </location>
</feature>
<sequence>MVRLVVQMVRLVVQMVRLVVPMVTLVVQMSQDEGSAMEEELALEELKLFVQAMQFRRKRIFQSLMIPGWLGTLVEENHPVTHDPWMVGYPGVDNFRKRIIQSLMIPGWLGYSFVDYFRKRIIQSLMIPGCLGTLEESHPVTHDPWMVGYPGVDYFRKRIIQSLMIPEGKRIIQSLMIPEGVGTGSTVDELLQVERKIEELKKQIKYREDQEATMDPTNAETINTKWNPSQTSSDQEMSSKCKPQPVSTLKQMPEELAPGVKNLMISSSIPGPLKGNTALNTGISDLPPAVEALLSTPAAELSIKPQVNLGNNCASAIIPSNCTANTVIPGNYTANDAIPSNNTTNDAIPGKYTANDVIPRNNTAYDVIPSNNNANEVIPSNNITNDVIPGNYAISNNNISSNFCIPNVTRSYGTDNNLSIASPTVGETEATHRYGTSVVKSSILHHQGASLTSREYKPMQSIVSTALVSRHTHYTSPAPVLLSERPYLQATVDQQYGRASPLLSTSPAYQPPPQQPHYVQQVGVANPPVPPSSFHSPLLAYPPTSTNVPTQVLVGIQGYGPPGIQANSTPQLPMYRGVNPAMVVYQQQAQGVRKHLPWN</sequence>
<evidence type="ECO:0000313" key="4">
    <source>
        <dbReference type="Proteomes" id="UP000001593"/>
    </source>
</evidence>
<dbReference type="InParanoid" id="A7S1U2"/>
<accession>A7S1U2</accession>
<dbReference type="HOGENOM" id="CLU_455841_0_0_1"/>
<dbReference type="EMBL" id="DS469566">
    <property type="protein sequence ID" value="EDO42259.1"/>
    <property type="molecule type" value="Genomic_DNA"/>
</dbReference>
<feature type="signal peptide" evidence="2">
    <location>
        <begin position="1"/>
        <end position="18"/>
    </location>
</feature>
<proteinExistence type="predicted"/>
<gene>
    <name evidence="3" type="ORF">NEMVEDRAFT_v1g205485</name>
</gene>
<keyword evidence="2" id="KW-0732">Signal</keyword>
<feature type="region of interest" description="Disordered" evidence="1">
    <location>
        <begin position="208"/>
        <end position="247"/>
    </location>
</feature>